<dbReference type="Proteomes" id="UP000185544">
    <property type="component" value="Chromosome"/>
</dbReference>
<accession>A0A1L6MXP2</accession>
<dbReference type="STRING" id="1882918.BCY86_05805"/>
<reference evidence="1 2" key="1">
    <citation type="submission" date="2016-08" db="EMBL/GenBank/DDBJ databases">
        <title>Identification and validation of antigenic proteins from Pajaroellobacter abortibovis using de-novo genome sequence assembly and reverse vaccinology.</title>
        <authorList>
            <person name="Welly B.T."/>
            <person name="Miller M.R."/>
            <person name="Stott J.L."/>
            <person name="Blanchard M.T."/>
            <person name="Islas-Trejo A.D."/>
            <person name="O'Rourke S.M."/>
            <person name="Young A.E."/>
            <person name="Medrano J.F."/>
            <person name="Van Eenennaam A.L."/>
        </authorList>
    </citation>
    <scope>NUCLEOTIDE SEQUENCE [LARGE SCALE GENOMIC DNA]</scope>
    <source>
        <strain evidence="1 2">BTF92-0548A/99-0131</strain>
    </source>
</reference>
<dbReference type="EMBL" id="CP016908">
    <property type="protein sequence ID" value="APS00252.1"/>
    <property type="molecule type" value="Genomic_DNA"/>
</dbReference>
<name>A0A1L6MXP2_9BACT</name>
<proteinExistence type="predicted"/>
<evidence type="ECO:0000313" key="1">
    <source>
        <dbReference type="EMBL" id="APS00252.1"/>
    </source>
</evidence>
<dbReference type="KEGG" id="pabo:BCY86_05805"/>
<evidence type="ECO:0000313" key="2">
    <source>
        <dbReference type="Proteomes" id="UP000185544"/>
    </source>
</evidence>
<sequence length="64" mass="7263">MTDVQIGKTNVVAAFRLMMITILQWRKKMGMELGTHVAEPLALQVQNAAIRRNLRTEARVDVVK</sequence>
<keyword evidence="2" id="KW-1185">Reference proteome</keyword>
<organism evidence="1 2">
    <name type="scientific">Pajaroellobacter abortibovis</name>
    <dbReference type="NCBI Taxonomy" id="1882918"/>
    <lineage>
        <taxon>Bacteria</taxon>
        <taxon>Pseudomonadati</taxon>
        <taxon>Myxococcota</taxon>
        <taxon>Polyangia</taxon>
        <taxon>Polyangiales</taxon>
        <taxon>Polyangiaceae</taxon>
    </lineage>
</organism>
<protein>
    <submittedName>
        <fullName evidence="1">Uncharacterized protein</fullName>
    </submittedName>
</protein>
<gene>
    <name evidence="1" type="ORF">BCY86_05805</name>
</gene>
<dbReference type="AlphaFoldDB" id="A0A1L6MXP2"/>